<comment type="caution">
    <text evidence="3">The sequence shown here is derived from an EMBL/GenBank/DDBJ whole genome shotgun (WGS) entry which is preliminary data.</text>
</comment>
<organism evidence="3 4">
    <name type="scientific">Catenulispora yoronensis</name>
    <dbReference type="NCBI Taxonomy" id="450799"/>
    <lineage>
        <taxon>Bacteria</taxon>
        <taxon>Bacillati</taxon>
        <taxon>Actinomycetota</taxon>
        <taxon>Actinomycetes</taxon>
        <taxon>Catenulisporales</taxon>
        <taxon>Catenulisporaceae</taxon>
        <taxon>Catenulispora</taxon>
    </lineage>
</organism>
<feature type="transmembrane region" description="Helical" evidence="1">
    <location>
        <begin position="139"/>
        <end position="160"/>
    </location>
</feature>
<accession>A0ABN2V029</accession>
<dbReference type="NCBIfam" id="NF042915">
    <property type="entry name" value="MAB_1171c_fam"/>
    <property type="match status" value="1"/>
</dbReference>
<evidence type="ECO:0000256" key="1">
    <source>
        <dbReference type="SAM" id="Phobius"/>
    </source>
</evidence>
<dbReference type="InterPro" id="IPR046675">
    <property type="entry name" value="DUF6545"/>
</dbReference>
<proteinExistence type="predicted"/>
<dbReference type="InterPro" id="IPR050039">
    <property type="entry name" value="MAB_1171c-like"/>
</dbReference>
<feature type="domain" description="DUF6545" evidence="2">
    <location>
        <begin position="243"/>
        <end position="380"/>
    </location>
</feature>
<feature type="transmembrane region" description="Helical" evidence="1">
    <location>
        <begin position="95"/>
        <end position="119"/>
    </location>
</feature>
<evidence type="ECO:0000259" key="2">
    <source>
        <dbReference type="Pfam" id="PF20182"/>
    </source>
</evidence>
<gene>
    <name evidence="3" type="ORF">GCM10009839_58330</name>
</gene>
<dbReference type="Proteomes" id="UP001500751">
    <property type="component" value="Unassembled WGS sequence"/>
</dbReference>
<sequence length="404" mass="44065">MVKLTVLAVLWAVTLLRARNARRFPATRPMWCTFAALALALTLELPMLAVHFDAAVHITNLSALVRHLFGVLAAASVLEWVIASAQPTRILSRALAWRHTVTGAAMAALGGLFAFVPRVENSDFIDSASNRPVAIGYEAVWLGYLGLAMLCAAAIFTVAWRRSAAEERLMRVSFAMLAIGTAINAVDTALRLGILVAPLAGAATTSQSEIGFGLSNLIRGVTLCLILSGTCIPALMRATSFYQDRRDLAALYPLWQLVTPFRPDTVLYPESESGTDGDGLKILGLLRFRLIRRTMEIRDSLAILYEYCDVDPAPYAEAFATSINLTGVDHEALVEATTIRYALLCAHTGKPKHNFVTPQRGADDDLRAEVRWLLAVTRALDNHMRVQMALIPILADRNELVGTP</sequence>
<reference evidence="3 4" key="1">
    <citation type="journal article" date="2019" name="Int. J. Syst. Evol. Microbiol.">
        <title>The Global Catalogue of Microorganisms (GCM) 10K type strain sequencing project: providing services to taxonomists for standard genome sequencing and annotation.</title>
        <authorList>
            <consortium name="The Broad Institute Genomics Platform"/>
            <consortium name="The Broad Institute Genome Sequencing Center for Infectious Disease"/>
            <person name="Wu L."/>
            <person name="Ma J."/>
        </authorList>
    </citation>
    <scope>NUCLEOTIDE SEQUENCE [LARGE SCALE GENOMIC DNA]</scope>
    <source>
        <strain evidence="3 4">JCM 16014</strain>
    </source>
</reference>
<feature type="transmembrane region" description="Helical" evidence="1">
    <location>
        <begin position="172"/>
        <end position="197"/>
    </location>
</feature>
<keyword evidence="1" id="KW-0812">Transmembrane</keyword>
<keyword evidence="1" id="KW-1133">Transmembrane helix</keyword>
<keyword evidence="1" id="KW-0472">Membrane</keyword>
<dbReference type="RefSeq" id="WP_344668873.1">
    <property type="nucleotide sequence ID" value="NZ_BAAAQN010000041.1"/>
</dbReference>
<feature type="transmembrane region" description="Helical" evidence="1">
    <location>
        <begin position="217"/>
        <end position="236"/>
    </location>
</feature>
<feature type="transmembrane region" description="Helical" evidence="1">
    <location>
        <begin position="64"/>
        <end position="83"/>
    </location>
</feature>
<evidence type="ECO:0000313" key="3">
    <source>
        <dbReference type="EMBL" id="GAA2046355.1"/>
    </source>
</evidence>
<evidence type="ECO:0000313" key="4">
    <source>
        <dbReference type="Proteomes" id="UP001500751"/>
    </source>
</evidence>
<dbReference type="EMBL" id="BAAAQN010000041">
    <property type="protein sequence ID" value="GAA2046355.1"/>
    <property type="molecule type" value="Genomic_DNA"/>
</dbReference>
<dbReference type="Pfam" id="PF20182">
    <property type="entry name" value="DUF6545"/>
    <property type="match status" value="1"/>
</dbReference>
<keyword evidence="4" id="KW-1185">Reference proteome</keyword>
<name>A0ABN2V029_9ACTN</name>
<protein>
    <recommendedName>
        <fullName evidence="2">DUF6545 domain-containing protein</fullName>
    </recommendedName>
</protein>